<evidence type="ECO:0000256" key="3">
    <source>
        <dbReference type="ARBA" id="ARBA00022801"/>
    </source>
</evidence>
<keyword evidence="7" id="KW-0472">Membrane</keyword>
<keyword evidence="11" id="KW-1185">Reference proteome</keyword>
<dbReference type="GO" id="GO:0004222">
    <property type="term" value="F:metalloendopeptidase activity"/>
    <property type="evidence" value="ECO:0007669"/>
    <property type="project" value="InterPro"/>
</dbReference>
<dbReference type="InterPro" id="IPR055518">
    <property type="entry name" value="DUF7092"/>
</dbReference>
<evidence type="ECO:0000256" key="5">
    <source>
        <dbReference type="ARBA" id="ARBA00023049"/>
    </source>
</evidence>
<dbReference type="GO" id="GO:0051603">
    <property type="term" value="P:proteolysis involved in protein catabolic process"/>
    <property type="evidence" value="ECO:0007669"/>
    <property type="project" value="TreeGrafter"/>
</dbReference>
<keyword evidence="4 6" id="KW-0862">Zinc</keyword>
<keyword evidence="2" id="KW-0479">Metal-binding</keyword>
<name>A0A2S5SXB7_9BURK</name>
<evidence type="ECO:0000259" key="8">
    <source>
        <dbReference type="Pfam" id="PF01435"/>
    </source>
</evidence>
<evidence type="ECO:0000256" key="1">
    <source>
        <dbReference type="ARBA" id="ARBA00022670"/>
    </source>
</evidence>
<keyword evidence="5 6" id="KW-0482">Metalloprotease</keyword>
<evidence type="ECO:0000256" key="7">
    <source>
        <dbReference type="SAM" id="Phobius"/>
    </source>
</evidence>
<comment type="caution">
    <text evidence="10">The sequence shown here is derived from an EMBL/GenBank/DDBJ whole genome shotgun (WGS) entry which is preliminary data.</text>
</comment>
<organism evidence="10 11">
    <name type="scientific">Caldimonas caldifontis</name>
    <dbReference type="NCBI Taxonomy" id="1452508"/>
    <lineage>
        <taxon>Bacteria</taxon>
        <taxon>Pseudomonadati</taxon>
        <taxon>Pseudomonadota</taxon>
        <taxon>Betaproteobacteria</taxon>
        <taxon>Burkholderiales</taxon>
        <taxon>Sphaerotilaceae</taxon>
        <taxon>Caldimonas</taxon>
    </lineage>
</organism>
<keyword evidence="7" id="KW-0812">Transmembrane</keyword>
<evidence type="ECO:0000313" key="10">
    <source>
        <dbReference type="EMBL" id="PPE67279.1"/>
    </source>
</evidence>
<dbReference type="GO" id="GO:0046872">
    <property type="term" value="F:metal ion binding"/>
    <property type="evidence" value="ECO:0007669"/>
    <property type="project" value="UniProtKB-KW"/>
</dbReference>
<dbReference type="Gene3D" id="3.30.2010.10">
    <property type="entry name" value="Metalloproteases ('zincins'), catalytic domain"/>
    <property type="match status" value="1"/>
</dbReference>
<dbReference type="CDD" id="cd07332">
    <property type="entry name" value="M48C_Oma1_like"/>
    <property type="match status" value="1"/>
</dbReference>
<dbReference type="EMBL" id="PSNX01000003">
    <property type="protein sequence ID" value="PPE67279.1"/>
    <property type="molecule type" value="Genomic_DNA"/>
</dbReference>
<feature type="domain" description="DUF7092" evidence="9">
    <location>
        <begin position="19"/>
        <end position="94"/>
    </location>
</feature>
<evidence type="ECO:0000313" key="11">
    <source>
        <dbReference type="Proteomes" id="UP000238605"/>
    </source>
</evidence>
<sequence length="354" mass="37848">MRQPTWATNSWASMSVSELAGDYFDGRSARPVKALASLTPQGLQLRGDTLDRVVPLSQVQWPERTRHGQRIVHVADGASFQAYDPAAFDAWRAGHGHRGSLVERAQQSWRGVLVAVALLAVLAGALYQWGLPAAARGVLSFVPASVDQRLGESALHTLGGQILEPSTLPMVQQEALKRAFDGAVAAAYPAGQAPAYRVHFHKSRIGPNAFALPGGIIVMTDELVKLVEGDVEVVVGVLAHELGHVEHRHGMRMVVQTGLLGVITSVAFGDFSGWLAAAPVILGQAAYSRAAEREADVTSIRILRAAGLSPLAMVRFFEKIGAKEGGRDRSLLGIAFASHPADAERIAVFREAAR</sequence>
<dbReference type="PANTHER" id="PTHR22726:SF1">
    <property type="entry name" value="METALLOENDOPEPTIDASE OMA1, MITOCHONDRIAL"/>
    <property type="match status" value="1"/>
</dbReference>
<dbReference type="Proteomes" id="UP000238605">
    <property type="component" value="Unassembled WGS sequence"/>
</dbReference>
<dbReference type="OrthoDB" id="9810445at2"/>
<evidence type="ECO:0000256" key="2">
    <source>
        <dbReference type="ARBA" id="ARBA00022723"/>
    </source>
</evidence>
<keyword evidence="3 6" id="KW-0378">Hydrolase</keyword>
<protein>
    <submittedName>
        <fullName evidence="10">Zn-dependent protease</fullName>
    </submittedName>
</protein>
<evidence type="ECO:0000256" key="6">
    <source>
        <dbReference type="RuleBase" id="RU003983"/>
    </source>
</evidence>
<dbReference type="AlphaFoldDB" id="A0A2S5SXB7"/>
<proteinExistence type="inferred from homology"/>
<comment type="similarity">
    <text evidence="6">Belongs to the peptidase M48 family.</text>
</comment>
<dbReference type="Pfam" id="PF23368">
    <property type="entry name" value="DUF7092"/>
    <property type="match status" value="1"/>
</dbReference>
<feature type="transmembrane region" description="Helical" evidence="7">
    <location>
        <begin position="111"/>
        <end position="130"/>
    </location>
</feature>
<reference evidence="10 11" key="1">
    <citation type="submission" date="2018-02" db="EMBL/GenBank/DDBJ databases">
        <title>Reclassifiation of [Polyangium] brachysporum DSM 7029 as Guopingzhaonella breviflexa gen. nov., sp. nov., a member of the family Comamonadaceae.</title>
        <authorList>
            <person name="Tang B."/>
        </authorList>
    </citation>
    <scope>NUCLEOTIDE SEQUENCE [LARGE SCALE GENOMIC DNA]</scope>
    <source>
        <strain evidence="10 11">BCRC 80649</strain>
    </source>
</reference>
<keyword evidence="7" id="KW-1133">Transmembrane helix</keyword>
<evidence type="ECO:0000256" key="4">
    <source>
        <dbReference type="ARBA" id="ARBA00022833"/>
    </source>
</evidence>
<evidence type="ECO:0000259" key="9">
    <source>
        <dbReference type="Pfam" id="PF23368"/>
    </source>
</evidence>
<feature type="domain" description="Peptidase M48" evidence="8">
    <location>
        <begin position="173"/>
        <end position="351"/>
    </location>
</feature>
<dbReference type="PANTHER" id="PTHR22726">
    <property type="entry name" value="METALLOENDOPEPTIDASE OMA1"/>
    <property type="match status" value="1"/>
</dbReference>
<accession>A0A2S5SXB7</accession>
<dbReference type="GO" id="GO:0016020">
    <property type="term" value="C:membrane"/>
    <property type="evidence" value="ECO:0007669"/>
    <property type="project" value="TreeGrafter"/>
</dbReference>
<dbReference type="Pfam" id="PF01435">
    <property type="entry name" value="Peptidase_M48"/>
    <property type="match status" value="1"/>
</dbReference>
<dbReference type="InterPro" id="IPR051156">
    <property type="entry name" value="Mito/Outer_Membr_Metalloprot"/>
</dbReference>
<keyword evidence="1 6" id="KW-0645">Protease</keyword>
<gene>
    <name evidence="10" type="ORF">C1704_03680</name>
</gene>
<comment type="cofactor">
    <cofactor evidence="6">
        <name>Zn(2+)</name>
        <dbReference type="ChEBI" id="CHEBI:29105"/>
    </cofactor>
    <text evidence="6">Binds 1 zinc ion per subunit.</text>
</comment>
<dbReference type="InterPro" id="IPR001915">
    <property type="entry name" value="Peptidase_M48"/>
</dbReference>